<dbReference type="InterPro" id="IPR008727">
    <property type="entry name" value="PAAR_motif"/>
</dbReference>
<sequence length="99" mass="9979">MSIAARITDFHTCPMTSQEITPIPHVGGPILGPGCPTVLIGSLPAACVGDMALCVGEPDTIISGSQTVFIGGRPAARMGDKTSHGGEIILGLPTVIIGD</sequence>
<dbReference type="CDD" id="cd14738">
    <property type="entry name" value="PAAR_2"/>
    <property type="match status" value="1"/>
</dbReference>
<dbReference type="EMBL" id="JARJOW010000007">
    <property type="protein sequence ID" value="MDF5691358.1"/>
    <property type="molecule type" value="Genomic_DNA"/>
</dbReference>
<reference evidence="1 2" key="1">
    <citation type="submission" date="2023-03" db="EMBL/GenBank/DDBJ databases">
        <title>Genome sequencing of Aquirufa.</title>
        <authorList>
            <person name="Pitt A."/>
            <person name="Hahn M.W."/>
        </authorList>
    </citation>
    <scope>NUCLEOTIDE SEQUENCE [LARGE SCALE GENOMIC DNA]</scope>
    <source>
        <strain evidence="1 2">WAEICH-18A</strain>
    </source>
</reference>
<dbReference type="Pfam" id="PF05488">
    <property type="entry name" value="PAAR_motif"/>
    <property type="match status" value="1"/>
</dbReference>
<evidence type="ECO:0000313" key="2">
    <source>
        <dbReference type="Proteomes" id="UP001321344"/>
    </source>
</evidence>
<evidence type="ECO:0000313" key="1">
    <source>
        <dbReference type="EMBL" id="MDF5691358.1"/>
    </source>
</evidence>
<accession>A0ABT6BLK3</accession>
<name>A0ABT6BLK3_9BACT</name>
<dbReference type="RefSeq" id="WP_276344649.1">
    <property type="nucleotide sequence ID" value="NZ_JARJOW010000007.1"/>
</dbReference>
<gene>
    <name evidence="1" type="ORF">PQG43_10820</name>
</gene>
<proteinExistence type="predicted"/>
<protein>
    <submittedName>
        <fullName evidence="1">PAAR domain-containing protein</fullName>
    </submittedName>
</protein>
<dbReference type="Gene3D" id="2.60.200.60">
    <property type="match status" value="2"/>
</dbReference>
<comment type="caution">
    <text evidence="1">The sequence shown here is derived from an EMBL/GenBank/DDBJ whole genome shotgun (WGS) entry which is preliminary data.</text>
</comment>
<keyword evidence="2" id="KW-1185">Reference proteome</keyword>
<organism evidence="1 2">
    <name type="scientific">Aquirufa aurantiipilula</name>
    <dbReference type="NCBI Taxonomy" id="2696561"/>
    <lineage>
        <taxon>Bacteria</taxon>
        <taxon>Pseudomonadati</taxon>
        <taxon>Bacteroidota</taxon>
        <taxon>Cytophagia</taxon>
        <taxon>Cytophagales</taxon>
        <taxon>Flectobacillaceae</taxon>
        <taxon>Aquirufa</taxon>
    </lineage>
</organism>
<dbReference type="Proteomes" id="UP001321344">
    <property type="component" value="Unassembled WGS sequence"/>
</dbReference>